<evidence type="ECO:0000313" key="1">
    <source>
        <dbReference type="EMBL" id="MCZ4091671.1"/>
    </source>
</evidence>
<reference evidence="1" key="1">
    <citation type="submission" date="2022-10" db="EMBL/GenBank/DDBJ databases">
        <title>Whole genome sequencing of three plant growth promoting bacteria isolated from Vachellia tortilis subsp. raddiana in Morocco.</title>
        <authorList>
            <person name="Hnini M."/>
            <person name="Zouagui R."/>
            <person name="Zouagui H."/>
            <person name="Chemao Elfihri M.-W."/>
            <person name="Ibrahimi A."/>
            <person name="Sbabou L."/>
            <person name="Aurag J."/>
        </authorList>
    </citation>
    <scope>NUCLEOTIDE SEQUENCE</scope>
    <source>
        <strain evidence="1">LMR678</strain>
    </source>
</reference>
<dbReference type="EMBL" id="JAPVOI010000004">
    <property type="protein sequence ID" value="MCZ4091671.1"/>
    <property type="molecule type" value="Genomic_DNA"/>
</dbReference>
<gene>
    <name evidence="1" type="ORF">O3W52_16815</name>
</gene>
<proteinExistence type="predicted"/>
<dbReference type="Proteomes" id="UP001079430">
    <property type="component" value="Unassembled WGS sequence"/>
</dbReference>
<comment type="caution">
    <text evidence="1">The sequence shown here is derived from an EMBL/GenBank/DDBJ whole genome shotgun (WGS) entry which is preliminary data.</text>
</comment>
<evidence type="ECO:0000313" key="2">
    <source>
        <dbReference type="Proteomes" id="UP001079430"/>
    </source>
</evidence>
<sequence>MLDELDGDPDLEPALAWPFHGPQWLSEAGIADDDREWDDERELDYAEMGIADMDGAIEQCPGLSLPCYGSVQ</sequence>
<keyword evidence="2" id="KW-1185">Reference proteome</keyword>
<accession>A0ABT4KI78</accession>
<name>A0ABT4KI78_9HYPH</name>
<organism evidence="1 2">
    <name type="scientific">Sinorhizobium psoraleae</name>
    <dbReference type="NCBI Taxonomy" id="520838"/>
    <lineage>
        <taxon>Bacteria</taxon>
        <taxon>Pseudomonadati</taxon>
        <taxon>Pseudomonadota</taxon>
        <taxon>Alphaproteobacteria</taxon>
        <taxon>Hyphomicrobiales</taxon>
        <taxon>Rhizobiaceae</taxon>
        <taxon>Sinorhizobium/Ensifer group</taxon>
        <taxon>Sinorhizobium</taxon>
    </lineage>
</organism>
<protein>
    <submittedName>
        <fullName evidence="1">Uncharacterized protein</fullName>
    </submittedName>
</protein>